<dbReference type="Proteomes" id="UP000070188">
    <property type="component" value="Unassembled WGS sequence"/>
</dbReference>
<dbReference type="AlphaFoldDB" id="A0A132MVC1"/>
<proteinExistence type="predicted"/>
<sequence>MPGEVSPNSALTAARDSLLEPFWPSRRGHHYDDDCPTRFAVGRFC</sequence>
<dbReference type="PATRIC" id="fig|1469144.10.peg.3063"/>
<gene>
    <name evidence="1" type="ORF">LI90_2831</name>
</gene>
<name>A0A132MVC1_9ACTN</name>
<evidence type="ECO:0000313" key="1">
    <source>
        <dbReference type="EMBL" id="KWX01799.1"/>
    </source>
</evidence>
<dbReference type="EMBL" id="LAXD01000001">
    <property type="protein sequence ID" value="KWX01799.1"/>
    <property type="molecule type" value="Genomic_DNA"/>
</dbReference>
<dbReference type="STRING" id="1469144.LI90_2831"/>
<accession>A0A132MVC1</accession>
<reference evidence="2" key="1">
    <citation type="submission" date="2015-04" db="EMBL/GenBank/DDBJ databases">
        <title>Physiological reanalysis, assessment of diazotrophy, and genome sequences of multiple isolates of Streptomyces thermoautotrophicus.</title>
        <authorList>
            <person name="MacKellar D.C."/>
            <person name="Lieber L."/>
            <person name="Norman J."/>
            <person name="Bolger A."/>
            <person name="Tobin C."/>
            <person name="Murray J.W."/>
            <person name="Chang R."/>
            <person name="Ford T."/>
            <person name="Nguyen P.Q."/>
            <person name="Woodward J."/>
            <person name="Permingeat H."/>
            <person name="Joshi N.S."/>
            <person name="Silver P.A."/>
            <person name="Usadel B."/>
            <person name="Rutherford A.W."/>
            <person name="Friesen M."/>
            <person name="Prell J."/>
        </authorList>
    </citation>
    <scope>NUCLEOTIDE SEQUENCE [LARGE SCALE GENOMIC DNA]</scope>
    <source>
        <strain evidence="2">H1</strain>
    </source>
</reference>
<comment type="caution">
    <text evidence="1">The sequence shown here is derived from an EMBL/GenBank/DDBJ whole genome shotgun (WGS) entry which is preliminary data.</text>
</comment>
<protein>
    <submittedName>
        <fullName evidence="1">Uncharacterized protein</fullName>
    </submittedName>
</protein>
<organism evidence="1 2">
    <name type="scientific">Carbonactinospora thermoautotrophica</name>
    <dbReference type="NCBI Taxonomy" id="1469144"/>
    <lineage>
        <taxon>Bacteria</taxon>
        <taxon>Bacillati</taxon>
        <taxon>Actinomycetota</taxon>
        <taxon>Actinomycetes</taxon>
        <taxon>Kitasatosporales</taxon>
        <taxon>Carbonactinosporaceae</taxon>
        <taxon>Carbonactinospora</taxon>
    </lineage>
</organism>
<keyword evidence="2" id="KW-1185">Reference proteome</keyword>
<evidence type="ECO:0000313" key="2">
    <source>
        <dbReference type="Proteomes" id="UP000070188"/>
    </source>
</evidence>